<evidence type="ECO:0000256" key="3">
    <source>
        <dbReference type="ARBA" id="ARBA00022980"/>
    </source>
</evidence>
<dbReference type="AlphaFoldDB" id="A0A8J4BEA4"/>
<reference evidence="8" key="1">
    <citation type="journal article" date="2021" name="Proc. Natl. Acad. Sci. U.S.A.">
        <title>Three genomes in the algal genus Volvox reveal the fate of a haploid sex-determining region after a transition to homothallism.</title>
        <authorList>
            <person name="Yamamoto K."/>
            <person name="Hamaji T."/>
            <person name="Kawai-Toyooka H."/>
            <person name="Matsuzaki R."/>
            <person name="Takahashi F."/>
            <person name="Nishimura Y."/>
            <person name="Kawachi M."/>
            <person name="Noguchi H."/>
            <person name="Minakuchi Y."/>
            <person name="Umen J.G."/>
            <person name="Toyoda A."/>
            <person name="Nozaki H."/>
        </authorList>
    </citation>
    <scope>NUCLEOTIDE SEQUENCE</scope>
    <source>
        <strain evidence="8">NIES-3780</strain>
    </source>
</reference>
<sequence>MSKYGTWMLERLVIKYCDIGGSSRGMRLFLTEALPAFQQQNPQLEVEEVLRRYRHPMLVGLYRNGRSKPICVKNKAPKEIMEQIMWLRNSHGRGMEYHVVRSRHLSRNPSIQGQWTVSTFAAELEAENERRLTRTALQTQF</sequence>
<dbReference type="InterPro" id="IPR007741">
    <property type="entry name" value="Ribosomal_mL43/mS25/NADH_DH"/>
</dbReference>
<evidence type="ECO:0000256" key="5">
    <source>
        <dbReference type="ARBA" id="ARBA00023274"/>
    </source>
</evidence>
<dbReference type="InterPro" id="IPR039927">
    <property type="entry name" value="Ribosomal_mL43"/>
</dbReference>
<proteinExistence type="inferred from homology"/>
<organism evidence="8 9">
    <name type="scientific">Volvox africanus</name>
    <dbReference type="NCBI Taxonomy" id="51714"/>
    <lineage>
        <taxon>Eukaryota</taxon>
        <taxon>Viridiplantae</taxon>
        <taxon>Chlorophyta</taxon>
        <taxon>core chlorophytes</taxon>
        <taxon>Chlorophyceae</taxon>
        <taxon>CS clade</taxon>
        <taxon>Chlamydomonadales</taxon>
        <taxon>Volvocaceae</taxon>
        <taxon>Volvox</taxon>
    </lineage>
</organism>
<keyword evidence="5" id="KW-0687">Ribonucleoprotein</keyword>
<evidence type="ECO:0000313" key="9">
    <source>
        <dbReference type="Proteomes" id="UP000747399"/>
    </source>
</evidence>
<evidence type="ECO:0000256" key="4">
    <source>
        <dbReference type="ARBA" id="ARBA00023128"/>
    </source>
</evidence>
<comment type="similarity">
    <text evidence="2">Belongs to the mitochondrion-specific ribosomal protein mL43 family.</text>
</comment>
<dbReference type="Gene3D" id="3.40.30.10">
    <property type="entry name" value="Glutaredoxin"/>
    <property type="match status" value="1"/>
</dbReference>
<dbReference type="PANTHER" id="PTHR21396:SF2">
    <property type="entry name" value="LARGE RIBOSOMAL SUBUNIT PROTEIN ML43"/>
    <property type="match status" value="1"/>
</dbReference>
<dbReference type="SMART" id="SM00916">
    <property type="entry name" value="L51_S25_CI-B8"/>
    <property type="match status" value="1"/>
</dbReference>
<dbReference type="EMBL" id="BNCO01000036">
    <property type="protein sequence ID" value="GIL59729.1"/>
    <property type="molecule type" value="Genomic_DNA"/>
</dbReference>
<name>A0A8J4BEA4_9CHLO</name>
<dbReference type="Proteomes" id="UP000747399">
    <property type="component" value="Unassembled WGS sequence"/>
</dbReference>
<dbReference type="InterPro" id="IPR036249">
    <property type="entry name" value="Thioredoxin-like_sf"/>
</dbReference>
<evidence type="ECO:0000256" key="2">
    <source>
        <dbReference type="ARBA" id="ARBA00006073"/>
    </source>
</evidence>
<evidence type="ECO:0000256" key="6">
    <source>
        <dbReference type="ARBA" id="ARBA00035188"/>
    </source>
</evidence>
<comment type="caution">
    <text evidence="8">The sequence shown here is derived from an EMBL/GenBank/DDBJ whole genome shotgun (WGS) entry which is preliminary data.</text>
</comment>
<dbReference type="PANTHER" id="PTHR21396">
    <property type="entry name" value="39S RIBOSOMAL PROTEIN L43"/>
    <property type="match status" value="1"/>
</dbReference>
<dbReference type="GO" id="GO:0032543">
    <property type="term" value="P:mitochondrial translation"/>
    <property type="evidence" value="ECO:0007669"/>
    <property type="project" value="InterPro"/>
</dbReference>
<keyword evidence="4" id="KW-0496">Mitochondrion</keyword>
<dbReference type="Pfam" id="PF05047">
    <property type="entry name" value="L51_S25_CI-B8"/>
    <property type="match status" value="1"/>
</dbReference>
<evidence type="ECO:0000256" key="1">
    <source>
        <dbReference type="ARBA" id="ARBA00004173"/>
    </source>
</evidence>
<keyword evidence="9" id="KW-1185">Reference proteome</keyword>
<evidence type="ECO:0000313" key="8">
    <source>
        <dbReference type="EMBL" id="GIL59729.1"/>
    </source>
</evidence>
<dbReference type="GO" id="GO:0003735">
    <property type="term" value="F:structural constituent of ribosome"/>
    <property type="evidence" value="ECO:0007669"/>
    <property type="project" value="InterPro"/>
</dbReference>
<protein>
    <recommendedName>
        <fullName evidence="6">Large ribosomal subunit protein mL43</fullName>
    </recommendedName>
</protein>
<keyword evidence="3" id="KW-0689">Ribosomal protein</keyword>
<accession>A0A8J4BEA4</accession>
<feature type="domain" description="Ribosomal protein/NADH dehydrogenase" evidence="7">
    <location>
        <begin position="18"/>
        <end position="91"/>
    </location>
</feature>
<dbReference type="SUPFAM" id="SSF52833">
    <property type="entry name" value="Thioredoxin-like"/>
    <property type="match status" value="1"/>
</dbReference>
<comment type="subcellular location">
    <subcellularLocation>
        <location evidence="1">Mitochondrion</location>
    </subcellularLocation>
</comment>
<evidence type="ECO:0000259" key="7">
    <source>
        <dbReference type="SMART" id="SM00916"/>
    </source>
</evidence>
<gene>
    <name evidence="8" type="ORF">Vafri_14454</name>
</gene>
<dbReference type="GO" id="GO:0005762">
    <property type="term" value="C:mitochondrial large ribosomal subunit"/>
    <property type="evidence" value="ECO:0007669"/>
    <property type="project" value="TreeGrafter"/>
</dbReference>